<feature type="region of interest" description="Disordered" evidence="9">
    <location>
        <begin position="370"/>
        <end position="398"/>
    </location>
</feature>
<dbReference type="InterPro" id="IPR003656">
    <property type="entry name" value="Znf_BED"/>
</dbReference>
<accession>A0A814BVS3</accession>
<dbReference type="PROSITE" id="PS50808">
    <property type="entry name" value="ZF_BED"/>
    <property type="match status" value="1"/>
</dbReference>
<evidence type="ECO:0000256" key="1">
    <source>
        <dbReference type="ARBA" id="ARBA00004123"/>
    </source>
</evidence>
<dbReference type="EMBL" id="CAJNOM010000020">
    <property type="protein sequence ID" value="CAF0817209.1"/>
    <property type="molecule type" value="Genomic_DNA"/>
</dbReference>
<evidence type="ECO:0000256" key="9">
    <source>
        <dbReference type="SAM" id="MobiDB-lite"/>
    </source>
</evidence>
<dbReference type="SMART" id="SM00614">
    <property type="entry name" value="ZnF_BED"/>
    <property type="match status" value="1"/>
</dbReference>
<evidence type="ECO:0000313" key="12">
    <source>
        <dbReference type="EMBL" id="CAF0931498.1"/>
    </source>
</evidence>
<keyword evidence="13" id="KW-1185">Reference proteome</keyword>
<organism evidence="12 14">
    <name type="scientific">Adineta steineri</name>
    <dbReference type="NCBI Taxonomy" id="433720"/>
    <lineage>
        <taxon>Eukaryota</taxon>
        <taxon>Metazoa</taxon>
        <taxon>Spiralia</taxon>
        <taxon>Gnathifera</taxon>
        <taxon>Rotifera</taxon>
        <taxon>Eurotatoria</taxon>
        <taxon>Bdelloidea</taxon>
        <taxon>Adinetida</taxon>
        <taxon>Adinetidae</taxon>
        <taxon>Adineta</taxon>
    </lineage>
</organism>
<evidence type="ECO:0000256" key="6">
    <source>
        <dbReference type="ARBA" id="ARBA00023163"/>
    </source>
</evidence>
<dbReference type="GO" id="GO:0003677">
    <property type="term" value="F:DNA binding"/>
    <property type="evidence" value="ECO:0007669"/>
    <property type="project" value="InterPro"/>
</dbReference>
<keyword evidence="6" id="KW-0804">Transcription</keyword>
<keyword evidence="7" id="KW-0539">Nucleus</keyword>
<proteinExistence type="predicted"/>
<keyword evidence="5" id="KW-0805">Transcription regulation</keyword>
<dbReference type="PANTHER" id="PTHR46481:SF10">
    <property type="entry name" value="ZINC FINGER BED DOMAIN-CONTAINING PROTEIN 39"/>
    <property type="match status" value="1"/>
</dbReference>
<evidence type="ECO:0000259" key="10">
    <source>
        <dbReference type="PROSITE" id="PS50808"/>
    </source>
</evidence>
<evidence type="ECO:0000313" key="13">
    <source>
        <dbReference type="Proteomes" id="UP000663832"/>
    </source>
</evidence>
<dbReference type="GO" id="GO:0008270">
    <property type="term" value="F:zinc ion binding"/>
    <property type="evidence" value="ECO:0007669"/>
    <property type="project" value="UniProtKB-KW"/>
</dbReference>
<evidence type="ECO:0000313" key="11">
    <source>
        <dbReference type="EMBL" id="CAF0817209.1"/>
    </source>
</evidence>
<dbReference type="OrthoDB" id="2438421at2759"/>
<evidence type="ECO:0000256" key="5">
    <source>
        <dbReference type="ARBA" id="ARBA00023015"/>
    </source>
</evidence>
<dbReference type="SUPFAM" id="SSF53098">
    <property type="entry name" value="Ribonuclease H-like"/>
    <property type="match status" value="1"/>
</dbReference>
<keyword evidence="2" id="KW-0479">Metal-binding</keyword>
<evidence type="ECO:0000256" key="7">
    <source>
        <dbReference type="ARBA" id="ARBA00023242"/>
    </source>
</evidence>
<keyword evidence="4" id="KW-0862">Zinc</keyword>
<feature type="domain" description="BED-type" evidence="10">
    <location>
        <begin position="68"/>
        <end position="115"/>
    </location>
</feature>
<evidence type="ECO:0000256" key="8">
    <source>
        <dbReference type="PROSITE-ProRule" id="PRU00027"/>
    </source>
</evidence>
<evidence type="ECO:0000313" key="14">
    <source>
        <dbReference type="Proteomes" id="UP000663877"/>
    </source>
</evidence>
<dbReference type="Proteomes" id="UP000663877">
    <property type="component" value="Unassembled WGS sequence"/>
</dbReference>
<dbReference type="AlphaFoldDB" id="A0A814BVS3"/>
<comment type="subcellular location">
    <subcellularLocation>
        <location evidence="1">Nucleus</location>
    </subcellularLocation>
</comment>
<dbReference type="InterPro" id="IPR052035">
    <property type="entry name" value="ZnF_BED_domain_contain"/>
</dbReference>
<gene>
    <name evidence="12" type="ORF">BJG266_LOCUS12117</name>
    <name evidence="11" type="ORF">QVE165_LOCUS5059</name>
</gene>
<evidence type="ECO:0000256" key="3">
    <source>
        <dbReference type="ARBA" id="ARBA00022771"/>
    </source>
</evidence>
<dbReference type="EMBL" id="CAJNOI010000046">
    <property type="protein sequence ID" value="CAF0931498.1"/>
    <property type="molecule type" value="Genomic_DNA"/>
</dbReference>
<evidence type="ECO:0000256" key="2">
    <source>
        <dbReference type="ARBA" id="ARBA00022723"/>
    </source>
</evidence>
<reference evidence="12" key="1">
    <citation type="submission" date="2021-02" db="EMBL/GenBank/DDBJ databases">
        <authorList>
            <person name="Nowell W R."/>
        </authorList>
    </citation>
    <scope>NUCLEOTIDE SEQUENCE</scope>
</reference>
<dbReference type="InterPro" id="IPR012337">
    <property type="entry name" value="RNaseH-like_sf"/>
</dbReference>
<comment type="caution">
    <text evidence="12">The sequence shown here is derived from an EMBL/GenBank/DDBJ whole genome shotgun (WGS) entry which is preliminary data.</text>
</comment>
<protein>
    <recommendedName>
        <fullName evidence="10">BED-type domain-containing protein</fullName>
    </recommendedName>
</protein>
<dbReference type="Proteomes" id="UP000663832">
    <property type="component" value="Unassembled WGS sequence"/>
</dbReference>
<keyword evidence="3 8" id="KW-0863">Zinc-finger</keyword>
<dbReference type="PANTHER" id="PTHR46481">
    <property type="entry name" value="ZINC FINGER BED DOMAIN-CONTAINING PROTEIN 4"/>
    <property type="match status" value="1"/>
</dbReference>
<name>A0A814BVS3_9BILA</name>
<feature type="compositionally biased region" description="Polar residues" evidence="9">
    <location>
        <begin position="381"/>
        <end position="392"/>
    </location>
</feature>
<evidence type="ECO:0000256" key="4">
    <source>
        <dbReference type="ARBA" id="ARBA00022833"/>
    </source>
</evidence>
<sequence>MNLRRRTIDSRSLISDNELSLDPLDSASSISPLTTTTATAAATTTTTTATTTADLLTTPSNDVLLDVTLKASVWEHFERLIGVVPLTAKCSICEENLLTPNYGTSSLRRHLFQRHGLQQFGLNETPQPCVATHRLTRKEKENLDALAVDAIIQDGRAFGDFQKSGFKKYINALKPGYKPPTRNYIVKKLKRLHQQHTNYTVTEFEQADFLSVTCDFWTNRQQKSFLVITGHFIDKDFNEHCKVLKFITFEGRHFSKLIAEVIEKELISLGLFNKLITITCDGAANMRDMFNYFNRPHITYIRCIAHKLHLIICNSLNLWVKEKKNRTTTAMAETVEYDSSEDNDEDDLPIRLTQMIRSMSVDVDYISSENSLSKNGDDSSNEPQSENESTDVSSDEDEWIDSDHDEEIIDNFIEGVNLQDVVLDDLQTRVKKVVHIAREIVNTSKRTAILSNFLEKKRINYNLQVPKDERIKRRLSNDVKTRWNSSYKMLSTISMYRDLISDMFKNKGNIDLTNKQRKKLASIELTTDQWDLIKLLVTLLQPFYSATKVLSNNTYPTIGSALYLIRSLEENLVELESNLTLNALKAKVLEKFQYYLTKDTDQFNTLKMYGFFDPTGLAALTKVEQTSVEKQLTQIFKKSFVPTASSSTSSSGAAYTVPKSNNIDKAWEAFLKCTNKELEQEVTTATTTSIQDEFKRYKNLATKLYALKLLL</sequence>
<dbReference type="GO" id="GO:0005634">
    <property type="term" value="C:nucleus"/>
    <property type="evidence" value="ECO:0007669"/>
    <property type="project" value="UniProtKB-SubCell"/>
</dbReference>